<dbReference type="SUPFAM" id="SSF53448">
    <property type="entry name" value="Nucleotide-diphospho-sugar transferases"/>
    <property type="match status" value="1"/>
</dbReference>
<evidence type="ECO:0000313" key="3">
    <source>
        <dbReference type="Proteomes" id="UP000199002"/>
    </source>
</evidence>
<gene>
    <name evidence="2" type="ORF">SAMN05421875_11096</name>
</gene>
<keyword evidence="2" id="KW-0808">Transferase</keyword>
<proteinExistence type="predicted"/>
<dbReference type="InterPro" id="IPR001173">
    <property type="entry name" value="Glyco_trans_2-like"/>
</dbReference>
<dbReference type="PANTHER" id="PTHR43685">
    <property type="entry name" value="GLYCOSYLTRANSFERASE"/>
    <property type="match status" value="1"/>
</dbReference>
<dbReference type="InterPro" id="IPR029044">
    <property type="entry name" value="Nucleotide-diphossugar_trans"/>
</dbReference>
<dbReference type="Gene3D" id="3.90.550.10">
    <property type="entry name" value="Spore Coat Polysaccharide Biosynthesis Protein SpsA, Chain A"/>
    <property type="match status" value="1"/>
</dbReference>
<dbReference type="EMBL" id="FNQJ01000010">
    <property type="protein sequence ID" value="SEA35787.1"/>
    <property type="molecule type" value="Genomic_DNA"/>
</dbReference>
<dbReference type="GO" id="GO:0016740">
    <property type="term" value="F:transferase activity"/>
    <property type="evidence" value="ECO:0007669"/>
    <property type="project" value="UniProtKB-KW"/>
</dbReference>
<dbReference type="AlphaFoldDB" id="A0A1H4AIY9"/>
<organism evidence="2 3">
    <name type="scientific">Acidovorax soli</name>
    <dbReference type="NCBI Taxonomy" id="592050"/>
    <lineage>
        <taxon>Bacteria</taxon>
        <taxon>Pseudomonadati</taxon>
        <taxon>Pseudomonadota</taxon>
        <taxon>Betaproteobacteria</taxon>
        <taxon>Burkholderiales</taxon>
        <taxon>Comamonadaceae</taxon>
        <taxon>Acidovorax</taxon>
    </lineage>
</organism>
<evidence type="ECO:0000313" key="2">
    <source>
        <dbReference type="EMBL" id="SEA35787.1"/>
    </source>
</evidence>
<reference evidence="3" key="1">
    <citation type="submission" date="2016-10" db="EMBL/GenBank/DDBJ databases">
        <authorList>
            <person name="Varghese N."/>
            <person name="Submissions S."/>
        </authorList>
    </citation>
    <scope>NUCLEOTIDE SEQUENCE [LARGE SCALE GENOMIC DNA]</scope>
    <source>
        <strain evidence="3">DSM 25157</strain>
    </source>
</reference>
<accession>A0A1H4AIY9</accession>
<dbReference type="STRING" id="592050.SAMN05421875_11096"/>
<feature type="domain" description="Glycosyltransferase 2-like" evidence="1">
    <location>
        <begin position="15"/>
        <end position="123"/>
    </location>
</feature>
<dbReference type="CDD" id="cd00761">
    <property type="entry name" value="Glyco_tranf_GTA_type"/>
    <property type="match status" value="1"/>
</dbReference>
<protein>
    <submittedName>
        <fullName evidence="2">Glycosyl transferase family 2</fullName>
    </submittedName>
</protein>
<name>A0A1H4AIY9_9BURK</name>
<dbReference type="Pfam" id="PF00535">
    <property type="entry name" value="Glycos_transf_2"/>
    <property type="match status" value="1"/>
</dbReference>
<dbReference type="PANTHER" id="PTHR43685:SF2">
    <property type="entry name" value="GLYCOSYLTRANSFERASE 2-LIKE DOMAIN-CONTAINING PROTEIN"/>
    <property type="match status" value="1"/>
</dbReference>
<evidence type="ECO:0000259" key="1">
    <source>
        <dbReference type="Pfam" id="PF00535"/>
    </source>
</evidence>
<dbReference type="Proteomes" id="UP000199002">
    <property type="component" value="Unassembled WGS sequence"/>
</dbReference>
<dbReference type="InterPro" id="IPR050834">
    <property type="entry name" value="Glycosyltransf_2"/>
</dbReference>
<sequence length="339" mass="38117">MVHHHSNTMNQPRVSVVIPVRNGKDYIQEALDSVLQQSFTDLELLLIDDGSTDDDYDRYALQDERVRVIHLTGTGVSRARNVGMAQSRGEFIAFLDADDVWFPGKLEAQVRYFDAHPDVGVVFGKFIRWHALPGGGFAPASSLTINVSDLTESDAERSGWLYARLLKGLLVGMNTAVIRRTVHQAIGGFNESMRQGEDYDFWLKSSRIAEMHSLNGSIALYRIHGASAMHKLSDENHLANLIKVATLRWNINSRAGDEITSSELNRRLGEANFMHGYSHYWGGNKFVAQKSFIQSLSHGHKKTRSLIYAVLCYSLIVVKTLTGHKDQQQPAQQNKQHKK</sequence>
<keyword evidence="3" id="KW-1185">Reference proteome</keyword>